<keyword evidence="6" id="KW-1133">Transmembrane helix</keyword>
<evidence type="ECO:0000256" key="6">
    <source>
        <dbReference type="SAM" id="Phobius"/>
    </source>
</evidence>
<dbReference type="PROSITE" id="PS51007">
    <property type="entry name" value="CYTC"/>
    <property type="match status" value="1"/>
</dbReference>
<evidence type="ECO:0000313" key="8">
    <source>
        <dbReference type="EMBL" id="MBB4191888.1"/>
    </source>
</evidence>
<dbReference type="AlphaFoldDB" id="A0A7W6MFS3"/>
<feature type="domain" description="Cytochrome c" evidence="7">
    <location>
        <begin position="126"/>
        <end position="204"/>
    </location>
</feature>
<feature type="transmembrane region" description="Helical" evidence="6">
    <location>
        <begin position="59"/>
        <end position="80"/>
    </location>
</feature>
<protein>
    <submittedName>
        <fullName evidence="8">Cytochrome c oxidase cbb3-type subunit 3</fullName>
    </submittedName>
</protein>
<dbReference type="GO" id="GO:0046872">
    <property type="term" value="F:metal ion binding"/>
    <property type="evidence" value="ECO:0007669"/>
    <property type="project" value="UniProtKB-KW"/>
</dbReference>
<comment type="caution">
    <text evidence="8">The sequence shown here is derived from an EMBL/GenBank/DDBJ whole genome shotgun (WGS) entry which is preliminary data.</text>
</comment>
<gene>
    <name evidence="8" type="ORF">GGD53_002041</name>
</gene>
<evidence type="ECO:0000256" key="2">
    <source>
        <dbReference type="ARBA" id="ARBA00022723"/>
    </source>
</evidence>
<accession>A0A7W6MFS3</accession>
<keyword evidence="2 4" id="KW-0479">Metal-binding</keyword>
<evidence type="ECO:0000259" key="7">
    <source>
        <dbReference type="PROSITE" id="PS51007"/>
    </source>
</evidence>
<dbReference type="InterPro" id="IPR009056">
    <property type="entry name" value="Cyt_c-like_dom"/>
</dbReference>
<name>A0A7W6MFS3_9HYPH</name>
<reference evidence="8 9" key="1">
    <citation type="submission" date="2020-08" db="EMBL/GenBank/DDBJ databases">
        <title>Genomic Encyclopedia of Type Strains, Phase IV (KMG-V): Genome sequencing to study the core and pangenomes of soil and plant-associated prokaryotes.</title>
        <authorList>
            <person name="Whitman W."/>
        </authorList>
    </citation>
    <scope>NUCLEOTIDE SEQUENCE [LARGE SCALE GENOMIC DNA]</scope>
    <source>
        <strain evidence="8 9">SEMIA 4074</strain>
    </source>
</reference>
<keyword evidence="6" id="KW-0812">Transmembrane</keyword>
<dbReference type="Proteomes" id="UP000524492">
    <property type="component" value="Unassembled WGS sequence"/>
</dbReference>
<dbReference type="InterPro" id="IPR036909">
    <property type="entry name" value="Cyt_c-like_dom_sf"/>
</dbReference>
<dbReference type="SUPFAM" id="SSF46626">
    <property type="entry name" value="Cytochrome c"/>
    <property type="match status" value="1"/>
</dbReference>
<keyword evidence="6" id="KW-0472">Membrane</keyword>
<dbReference type="Pfam" id="PF13442">
    <property type="entry name" value="Cytochrome_CBB3"/>
    <property type="match status" value="1"/>
</dbReference>
<keyword evidence="1 4" id="KW-0349">Heme</keyword>
<keyword evidence="9" id="KW-1185">Reference proteome</keyword>
<keyword evidence="3 4" id="KW-0408">Iron</keyword>
<dbReference type="EMBL" id="JACIFV010000005">
    <property type="protein sequence ID" value="MBB4191888.1"/>
    <property type="molecule type" value="Genomic_DNA"/>
</dbReference>
<feature type="region of interest" description="Disordered" evidence="5">
    <location>
        <begin position="214"/>
        <end position="249"/>
    </location>
</feature>
<organism evidence="8 9">
    <name type="scientific">Rhizobium aethiopicum</name>
    <dbReference type="NCBI Taxonomy" id="1138170"/>
    <lineage>
        <taxon>Bacteria</taxon>
        <taxon>Pseudomonadati</taxon>
        <taxon>Pseudomonadota</taxon>
        <taxon>Alphaproteobacteria</taxon>
        <taxon>Hyphomicrobiales</taxon>
        <taxon>Rhizobiaceae</taxon>
        <taxon>Rhizobium/Agrobacterium group</taxon>
        <taxon>Rhizobium</taxon>
    </lineage>
</organism>
<evidence type="ECO:0000256" key="5">
    <source>
        <dbReference type="SAM" id="MobiDB-lite"/>
    </source>
</evidence>
<evidence type="ECO:0000313" key="9">
    <source>
        <dbReference type="Proteomes" id="UP000524492"/>
    </source>
</evidence>
<dbReference type="GO" id="GO:0020037">
    <property type="term" value="F:heme binding"/>
    <property type="evidence" value="ECO:0007669"/>
    <property type="project" value="InterPro"/>
</dbReference>
<proteinExistence type="predicted"/>
<evidence type="ECO:0000256" key="4">
    <source>
        <dbReference type="PROSITE-ProRule" id="PRU00433"/>
    </source>
</evidence>
<sequence length="249" mass="27203">MRESKHVPWSAAVSLLAMAAVWAAIARASRPRLRRARPPVASGPDRFPLLADSAVKKDGIWLVSMVLLSMFVIGAAIGGARHPRQYRADPPVTSSLDQFRLMPDMIGGTPPDVYFALGKPYESTAYDLSQGKRLYSWFGCPTCHGDGRGGTGPSFLDGWWFYGSEMVSVVASIRDGRPHGMPAFANQMTSDQIWQLAGYVRTIGAYSALYTAPSRNDDKHTRPAENRAPAATLFEEGPAGFRSDRGVWP</sequence>
<evidence type="ECO:0000256" key="3">
    <source>
        <dbReference type="ARBA" id="ARBA00023004"/>
    </source>
</evidence>
<dbReference type="GO" id="GO:0009055">
    <property type="term" value="F:electron transfer activity"/>
    <property type="evidence" value="ECO:0007669"/>
    <property type="project" value="InterPro"/>
</dbReference>
<feature type="compositionally biased region" description="Basic and acidic residues" evidence="5">
    <location>
        <begin position="215"/>
        <end position="225"/>
    </location>
</feature>
<evidence type="ECO:0000256" key="1">
    <source>
        <dbReference type="ARBA" id="ARBA00022617"/>
    </source>
</evidence>
<dbReference type="Gene3D" id="1.10.760.10">
    <property type="entry name" value="Cytochrome c-like domain"/>
    <property type="match status" value="1"/>
</dbReference>